<keyword evidence="2" id="KW-0812">Transmembrane</keyword>
<feature type="compositionally biased region" description="Polar residues" evidence="1">
    <location>
        <begin position="370"/>
        <end position="403"/>
    </location>
</feature>
<evidence type="ECO:0000313" key="4">
    <source>
        <dbReference type="Proteomes" id="UP000318017"/>
    </source>
</evidence>
<protein>
    <recommendedName>
        <fullName evidence="5">Prenyltransferase and squalene oxidase repeat protein</fullName>
    </recommendedName>
</protein>
<accession>A0A518GF03</accession>
<dbReference type="CDD" id="cd00688">
    <property type="entry name" value="ISOPREN_C2_like"/>
    <property type="match status" value="1"/>
</dbReference>
<dbReference type="KEGG" id="ahel:Q31a_55690"/>
<dbReference type="OrthoDB" id="238862at2"/>
<feature type="transmembrane region" description="Helical" evidence="2">
    <location>
        <begin position="28"/>
        <end position="47"/>
    </location>
</feature>
<feature type="compositionally biased region" description="Low complexity" evidence="1">
    <location>
        <begin position="615"/>
        <end position="625"/>
    </location>
</feature>
<dbReference type="EMBL" id="CP036298">
    <property type="protein sequence ID" value="QDV27181.1"/>
    <property type="molecule type" value="Genomic_DNA"/>
</dbReference>
<feature type="compositionally biased region" description="Polar residues" evidence="1">
    <location>
        <begin position="336"/>
        <end position="362"/>
    </location>
</feature>
<proteinExistence type="predicted"/>
<evidence type="ECO:0000256" key="2">
    <source>
        <dbReference type="SAM" id="Phobius"/>
    </source>
</evidence>
<sequence length="1122" mass="121401">MTDHRRYSDLAGISSADEDAELTSFWPVNLALGFLGAAVIGLGFYLLDQEDPNPLRNPWLYAIAIPVALVACSLLLNNLVSRVVEKSMQLAFLLSMLIHLLLLVYAVNIVIFSRMWPDAFEAFSIQRQQLERQTLLANQYHRVNTKSTAGHKPDYLQHVATEHQPTEIELAESPALQLTRSAQANLVSPAPRVERTANAHLIERLESNNSVAASAEQLASLSRSTMETLPRTPTTAPSPPPLPFESTQLPSLAPSEPSSRSQRQRSDIPNPIARVPASSSVEPVSPPLQSAVLLRAEPDAPSATSQPITALPRTERAPPNTPLARPSIDSPELVVDSNTNNPSIAPSPAATNRNSASRQRNTPLPLAAPTVSTLPARSLSNVQLERQEASTALTSPLPSSGTEAQRIARDTAGGQSGLPSAASQPVYGAETLAAQAKNSPANSVAPAETRPNRVADRRPAASQLPSLDLPQSPRWTGTPSLSTNSTGSAQHRIERNRDDLGAAARDDFAGLQGAGRPIERATVGLPGDAGPTISSEIAEIVAGASPTQPSTSEPPSDELAADAVAGAQLQRKSDSGQTGLSPLNDFGPSHAEADNTAAVDGLESYATQMQRQELAPAAPSAADPSLNVASNGPTRTELDNALAPAQAAIAIPELTGDDRDSTAASLAPLSGSPLESISRDRRWADEPTTAMLLEIDANLGAGGVAPQLDQTGPVLARRSERRDPLALPQIDAQRFARQDVGGPLAAGQQASVPKPAFQQRIERLRDRDPQDPSTAAPETELAIERGLTFLSKFQRPNGSWRLQDFDTTVLIRSDTAATGLALLAFQGAGYTHRQFKYADQVDLALKFLIENQRPSGDLYIPQDPASDQNAWLYSHGIATLALCEAYGMTQDPELKVAAQQALNFMVASQDPKQGGWRYRPQFGADTSVSGWFMMAFKSGQLAGLEVPSETFDRIENYLDASQQSPQVPYLYRYNPYAADTPQQRHGLQPTAVMTSVGLLMRLYFDWNRNQPRMLAGADHLLDHLPNNGTAIRSQRDTYYWYYATQVMFHMQGAHWKRWHDELYPLLINHQVAQGEFEGSWDPLSPTPDLWANYGGRLYVTTLNLLSLEVSYRHLPLYDATAK</sequence>
<dbReference type="RefSeq" id="WP_145084172.1">
    <property type="nucleotide sequence ID" value="NZ_CP036298.1"/>
</dbReference>
<keyword evidence="4" id="KW-1185">Reference proteome</keyword>
<evidence type="ECO:0000256" key="1">
    <source>
        <dbReference type="SAM" id="MobiDB-lite"/>
    </source>
</evidence>
<keyword evidence="2" id="KW-0472">Membrane</keyword>
<evidence type="ECO:0008006" key="5">
    <source>
        <dbReference type="Google" id="ProtNLM"/>
    </source>
</evidence>
<reference evidence="3 4" key="1">
    <citation type="submission" date="2019-02" db="EMBL/GenBank/DDBJ databases">
        <title>Deep-cultivation of Planctomycetes and their phenomic and genomic characterization uncovers novel biology.</title>
        <authorList>
            <person name="Wiegand S."/>
            <person name="Jogler M."/>
            <person name="Boedeker C."/>
            <person name="Pinto D."/>
            <person name="Vollmers J."/>
            <person name="Rivas-Marin E."/>
            <person name="Kohn T."/>
            <person name="Peeters S.H."/>
            <person name="Heuer A."/>
            <person name="Rast P."/>
            <person name="Oberbeckmann S."/>
            <person name="Bunk B."/>
            <person name="Jeske O."/>
            <person name="Meyerdierks A."/>
            <person name="Storesund J.E."/>
            <person name="Kallscheuer N."/>
            <person name="Luecker S."/>
            <person name="Lage O.M."/>
            <person name="Pohl T."/>
            <person name="Merkel B.J."/>
            <person name="Hornburger P."/>
            <person name="Mueller R.-W."/>
            <person name="Bruemmer F."/>
            <person name="Labrenz M."/>
            <person name="Spormann A.M."/>
            <person name="Op den Camp H."/>
            <person name="Overmann J."/>
            <person name="Amann R."/>
            <person name="Jetten M.S.M."/>
            <person name="Mascher T."/>
            <person name="Medema M.H."/>
            <person name="Devos D.P."/>
            <person name="Kaster A.-K."/>
            <person name="Ovreas L."/>
            <person name="Rohde M."/>
            <person name="Galperin M.Y."/>
            <person name="Jogler C."/>
        </authorList>
    </citation>
    <scope>NUCLEOTIDE SEQUENCE [LARGE SCALE GENOMIC DNA]</scope>
    <source>
        <strain evidence="3 4">Q31a</strain>
    </source>
</reference>
<feature type="transmembrane region" description="Helical" evidence="2">
    <location>
        <begin position="92"/>
        <end position="116"/>
    </location>
</feature>
<feature type="region of interest" description="Disordered" evidence="1">
    <location>
        <begin position="434"/>
        <end position="492"/>
    </location>
</feature>
<feature type="transmembrane region" description="Helical" evidence="2">
    <location>
        <begin position="59"/>
        <end position="80"/>
    </location>
</feature>
<dbReference type="SUPFAM" id="SSF48239">
    <property type="entry name" value="Terpenoid cyclases/Protein prenyltransferases"/>
    <property type="match status" value="1"/>
</dbReference>
<dbReference type="Proteomes" id="UP000318017">
    <property type="component" value="Chromosome"/>
</dbReference>
<name>A0A518GF03_9BACT</name>
<organism evidence="3 4">
    <name type="scientific">Aureliella helgolandensis</name>
    <dbReference type="NCBI Taxonomy" id="2527968"/>
    <lineage>
        <taxon>Bacteria</taxon>
        <taxon>Pseudomonadati</taxon>
        <taxon>Planctomycetota</taxon>
        <taxon>Planctomycetia</taxon>
        <taxon>Pirellulales</taxon>
        <taxon>Pirellulaceae</taxon>
        <taxon>Aureliella</taxon>
    </lineage>
</organism>
<feature type="region of interest" description="Disordered" evidence="1">
    <location>
        <begin position="568"/>
        <end position="593"/>
    </location>
</feature>
<dbReference type="AlphaFoldDB" id="A0A518GF03"/>
<keyword evidence="2" id="KW-1133">Transmembrane helix</keyword>
<gene>
    <name evidence="3" type="ORF">Q31a_55690</name>
</gene>
<feature type="region of interest" description="Disordered" evidence="1">
    <location>
        <begin position="610"/>
        <end position="635"/>
    </location>
</feature>
<dbReference type="InterPro" id="IPR008930">
    <property type="entry name" value="Terpenoid_cyclase/PrenylTrfase"/>
</dbReference>
<dbReference type="Gene3D" id="1.50.10.20">
    <property type="match status" value="1"/>
</dbReference>
<evidence type="ECO:0000313" key="3">
    <source>
        <dbReference type="EMBL" id="QDV27181.1"/>
    </source>
</evidence>
<feature type="compositionally biased region" description="Basic and acidic residues" evidence="1">
    <location>
        <begin position="450"/>
        <end position="459"/>
    </location>
</feature>
<feature type="region of interest" description="Disordered" evidence="1">
    <location>
        <begin position="656"/>
        <end position="681"/>
    </location>
</feature>
<feature type="region of interest" description="Disordered" evidence="1">
    <location>
        <begin position="223"/>
        <end position="285"/>
    </location>
</feature>
<feature type="compositionally biased region" description="Polar residues" evidence="1">
    <location>
        <begin position="473"/>
        <end position="489"/>
    </location>
</feature>
<feature type="region of interest" description="Disordered" evidence="1">
    <location>
        <begin position="298"/>
        <end position="405"/>
    </location>
</feature>